<name>A0A813HY11_POLGL</name>
<gene>
    <name evidence="2" type="ORF">PGLA1383_LOCUS56802</name>
</gene>
<dbReference type="EMBL" id="CAJNNV010033147">
    <property type="protein sequence ID" value="CAE8642295.1"/>
    <property type="molecule type" value="Genomic_DNA"/>
</dbReference>
<keyword evidence="3" id="KW-1185">Reference proteome</keyword>
<feature type="non-terminal residue" evidence="2">
    <location>
        <position position="1"/>
    </location>
</feature>
<keyword evidence="1" id="KW-1133">Transmembrane helix</keyword>
<keyword evidence="1" id="KW-0812">Transmembrane</keyword>
<accession>A0A813HY11</accession>
<protein>
    <submittedName>
        <fullName evidence="2">Uncharacterized protein</fullName>
    </submittedName>
</protein>
<dbReference type="AlphaFoldDB" id="A0A813HY11"/>
<evidence type="ECO:0000313" key="3">
    <source>
        <dbReference type="Proteomes" id="UP000654075"/>
    </source>
</evidence>
<reference evidence="2" key="1">
    <citation type="submission" date="2021-02" db="EMBL/GenBank/DDBJ databases">
        <authorList>
            <person name="Dougan E. K."/>
            <person name="Rhodes N."/>
            <person name="Thang M."/>
            <person name="Chan C."/>
        </authorList>
    </citation>
    <scope>NUCLEOTIDE SEQUENCE</scope>
</reference>
<feature type="transmembrane region" description="Helical" evidence="1">
    <location>
        <begin position="49"/>
        <end position="77"/>
    </location>
</feature>
<dbReference type="Proteomes" id="UP000654075">
    <property type="component" value="Unassembled WGS sequence"/>
</dbReference>
<sequence>VSFVSDWTGSDGKAKISVGDVGVVLGPCDNPSLPDCLPKVSCSLLCLQFAFVVVVVVVVVVAVVVVVVVVFVFVVAVV</sequence>
<proteinExistence type="predicted"/>
<feature type="non-terminal residue" evidence="2">
    <location>
        <position position="78"/>
    </location>
</feature>
<comment type="caution">
    <text evidence="2">The sequence shown here is derived from an EMBL/GenBank/DDBJ whole genome shotgun (WGS) entry which is preliminary data.</text>
</comment>
<organism evidence="2 3">
    <name type="scientific">Polarella glacialis</name>
    <name type="common">Dinoflagellate</name>
    <dbReference type="NCBI Taxonomy" id="89957"/>
    <lineage>
        <taxon>Eukaryota</taxon>
        <taxon>Sar</taxon>
        <taxon>Alveolata</taxon>
        <taxon>Dinophyceae</taxon>
        <taxon>Suessiales</taxon>
        <taxon>Suessiaceae</taxon>
        <taxon>Polarella</taxon>
    </lineage>
</organism>
<evidence type="ECO:0000313" key="2">
    <source>
        <dbReference type="EMBL" id="CAE8642295.1"/>
    </source>
</evidence>
<evidence type="ECO:0000256" key="1">
    <source>
        <dbReference type="SAM" id="Phobius"/>
    </source>
</evidence>
<keyword evidence="1" id="KW-0472">Membrane</keyword>